<keyword evidence="2" id="KW-0833">Ubl conjugation pathway</keyword>
<evidence type="ECO:0000313" key="5">
    <source>
        <dbReference type="EMBL" id="KAK7172432.1"/>
    </source>
</evidence>
<sequence length="657" mass="74620">MDAELRGLLLQRDIDEECIQKLENEKIDASVIPVMNDGDLAKYIPKAGDRIATVAFCRKANASLHTKSRKESIMTRLRQRVSGEAPVPVRKKPLAGNANAKKKDRWVELGWMDFNEKDKRYKQVKAINGGGTRHRTIDKDKTVVEINKLAEDLFFPNGFSKKKKRLSDYSTEIESSQVYVNSWSTVDNLYEESKVKILRLYLCTKIVNVTLSSEEEEAEMHLTSTSTVDLTGHEPHASTEEQDMDDIVHQETDLEIIGAVAPEDVQLDDTVPWPDQPPQGLVEPQPGPWPDQPPQSPGEPQPGPWPDQPPQGFGGLVAEPWNEQTLGERALVTLIIRRGHCLTDLIKAFTNPDSLRADVFIKMRLPNGKLEEGEGSGVTRDCFTEFWTHFYERCTMGGDVKVPFIRHDYQCEEWQAIARILVVGWKMAHYFPVKLATPFLEEVLYSTTFSSLKDSFLQYVSGQEREVLQKALEDFDSVDSDSLLDALEPHECQQVPTKDNLIPLLSQMGHKSLIQAPMYVIECWRPIVEHLASVLPPDALHRVIEQKTPTGRAVKDLLQFPDVMTAPEKAVARYLKRYVGEVDLRTLQLFLRFCTGSNLMEKPIKIEFIETSDFERRPQSHTCGFLLKLPVGYNNYPDLRSDFNAILTSSVWVMDII</sequence>
<dbReference type="InterPro" id="IPR000569">
    <property type="entry name" value="HECT_dom"/>
</dbReference>
<protein>
    <recommendedName>
        <fullName evidence="4">HECT domain-containing protein</fullName>
    </recommendedName>
</protein>
<dbReference type="InterPro" id="IPR035983">
    <property type="entry name" value="Hect_E3_ubiquitin_ligase"/>
</dbReference>
<dbReference type="Pfam" id="PF00632">
    <property type="entry name" value="HECT"/>
    <property type="match status" value="1"/>
</dbReference>
<keyword evidence="1" id="KW-0808">Transferase</keyword>
<dbReference type="Proteomes" id="UP001364617">
    <property type="component" value="Unassembled WGS sequence"/>
</dbReference>
<feature type="compositionally biased region" description="Pro residues" evidence="3">
    <location>
        <begin position="285"/>
        <end position="309"/>
    </location>
</feature>
<dbReference type="AlphaFoldDB" id="A0AAN9HE43"/>
<dbReference type="EMBL" id="JAYKXH010000004">
    <property type="protein sequence ID" value="KAK7172432.1"/>
    <property type="molecule type" value="Genomic_DNA"/>
</dbReference>
<feature type="region of interest" description="Disordered" evidence="3">
    <location>
        <begin position="214"/>
        <end position="243"/>
    </location>
</feature>
<organism evidence="5 6">
    <name type="scientific">Phoxinus phoxinus</name>
    <name type="common">Eurasian minnow</name>
    <dbReference type="NCBI Taxonomy" id="58324"/>
    <lineage>
        <taxon>Eukaryota</taxon>
        <taxon>Metazoa</taxon>
        <taxon>Chordata</taxon>
        <taxon>Craniata</taxon>
        <taxon>Vertebrata</taxon>
        <taxon>Euteleostomi</taxon>
        <taxon>Actinopterygii</taxon>
        <taxon>Neopterygii</taxon>
        <taxon>Teleostei</taxon>
        <taxon>Ostariophysi</taxon>
        <taxon>Cypriniformes</taxon>
        <taxon>Leuciscidae</taxon>
        <taxon>Phoxininae</taxon>
        <taxon>Phoxinus</taxon>
    </lineage>
</organism>
<evidence type="ECO:0000259" key="4">
    <source>
        <dbReference type="Pfam" id="PF00632"/>
    </source>
</evidence>
<feature type="region of interest" description="Disordered" evidence="3">
    <location>
        <begin position="267"/>
        <end position="318"/>
    </location>
</feature>
<keyword evidence="6" id="KW-1185">Reference proteome</keyword>
<proteinExistence type="predicted"/>
<feature type="domain" description="HECT" evidence="4">
    <location>
        <begin position="534"/>
        <end position="644"/>
    </location>
</feature>
<evidence type="ECO:0000256" key="3">
    <source>
        <dbReference type="SAM" id="MobiDB-lite"/>
    </source>
</evidence>
<evidence type="ECO:0000256" key="1">
    <source>
        <dbReference type="ARBA" id="ARBA00022679"/>
    </source>
</evidence>
<dbReference type="Gene3D" id="3.30.2410.10">
    <property type="entry name" value="Hect, E3 ligase catalytic domain"/>
    <property type="match status" value="1"/>
</dbReference>
<comment type="caution">
    <text evidence="5">The sequence shown here is derived from an EMBL/GenBank/DDBJ whole genome shotgun (WGS) entry which is preliminary data.</text>
</comment>
<dbReference type="SUPFAM" id="SSF56204">
    <property type="entry name" value="Hect, E3 ligase catalytic domain"/>
    <property type="match status" value="1"/>
</dbReference>
<evidence type="ECO:0000313" key="6">
    <source>
        <dbReference type="Proteomes" id="UP001364617"/>
    </source>
</evidence>
<dbReference type="GO" id="GO:0004842">
    <property type="term" value="F:ubiquitin-protein transferase activity"/>
    <property type="evidence" value="ECO:0007669"/>
    <property type="project" value="InterPro"/>
</dbReference>
<gene>
    <name evidence="5" type="ORF">R3I93_004691</name>
</gene>
<reference evidence="5 6" key="1">
    <citation type="submission" date="2024-02" db="EMBL/GenBank/DDBJ databases">
        <title>Chromosome-level genome assembly of the Eurasian Minnow (Phoxinus phoxinus).</title>
        <authorList>
            <person name="Oriowo T.O."/>
            <person name="Martin S."/>
            <person name="Stange M."/>
            <person name="Chrysostomakis Y."/>
            <person name="Brown T."/>
            <person name="Winkler S."/>
            <person name="Kukowka S."/>
            <person name="Myers E.W."/>
            <person name="Bohne A."/>
        </authorList>
    </citation>
    <scope>NUCLEOTIDE SEQUENCE [LARGE SCALE GENOMIC DNA]</scope>
    <source>
        <strain evidence="5">ZFMK-TIS-60720</strain>
        <tissue evidence="5">Whole Organism</tissue>
    </source>
</reference>
<accession>A0AAN9HE43</accession>
<evidence type="ECO:0000256" key="2">
    <source>
        <dbReference type="ARBA" id="ARBA00022786"/>
    </source>
</evidence>
<name>A0AAN9HE43_9TELE</name>